<keyword evidence="3" id="KW-1185">Reference proteome</keyword>
<evidence type="ECO:0000256" key="1">
    <source>
        <dbReference type="SAM" id="MobiDB-lite"/>
    </source>
</evidence>
<accession>A0A2H3J4C3</accession>
<evidence type="ECO:0000313" key="2">
    <source>
        <dbReference type="EMBL" id="PCH37102.1"/>
    </source>
</evidence>
<evidence type="ECO:0000313" key="3">
    <source>
        <dbReference type="Proteomes" id="UP000218811"/>
    </source>
</evidence>
<sequence length="72" mass="7557">MDSGVAGGYEGNQQQNSGSAQTGKKQNWLDKGIESMGKKAGMNVGDAQADRAGDFINKEGQQYSGHNIPGLQ</sequence>
<dbReference type="Proteomes" id="UP000218811">
    <property type="component" value="Unassembled WGS sequence"/>
</dbReference>
<reference evidence="2 3" key="1">
    <citation type="journal article" date="2012" name="Science">
        <title>The Paleozoic origin of enzymatic lignin decomposition reconstructed from 31 fungal genomes.</title>
        <authorList>
            <person name="Floudas D."/>
            <person name="Binder M."/>
            <person name="Riley R."/>
            <person name="Barry K."/>
            <person name="Blanchette R.A."/>
            <person name="Henrissat B."/>
            <person name="Martinez A.T."/>
            <person name="Otillar R."/>
            <person name="Spatafora J.W."/>
            <person name="Yadav J.S."/>
            <person name="Aerts A."/>
            <person name="Benoit I."/>
            <person name="Boyd A."/>
            <person name="Carlson A."/>
            <person name="Copeland A."/>
            <person name="Coutinho P.M."/>
            <person name="de Vries R.P."/>
            <person name="Ferreira P."/>
            <person name="Findley K."/>
            <person name="Foster B."/>
            <person name="Gaskell J."/>
            <person name="Glotzer D."/>
            <person name="Gorecki P."/>
            <person name="Heitman J."/>
            <person name="Hesse C."/>
            <person name="Hori C."/>
            <person name="Igarashi K."/>
            <person name="Jurgens J.A."/>
            <person name="Kallen N."/>
            <person name="Kersten P."/>
            <person name="Kohler A."/>
            <person name="Kuees U."/>
            <person name="Kumar T.K.A."/>
            <person name="Kuo A."/>
            <person name="LaButti K."/>
            <person name="Larrondo L.F."/>
            <person name="Lindquist E."/>
            <person name="Ling A."/>
            <person name="Lombard V."/>
            <person name="Lucas S."/>
            <person name="Lundell T."/>
            <person name="Martin R."/>
            <person name="McLaughlin D.J."/>
            <person name="Morgenstern I."/>
            <person name="Morin E."/>
            <person name="Murat C."/>
            <person name="Nagy L.G."/>
            <person name="Nolan M."/>
            <person name="Ohm R.A."/>
            <person name="Patyshakuliyeva A."/>
            <person name="Rokas A."/>
            <person name="Ruiz-Duenas F.J."/>
            <person name="Sabat G."/>
            <person name="Salamov A."/>
            <person name="Samejima M."/>
            <person name="Schmutz J."/>
            <person name="Slot J.C."/>
            <person name="St John F."/>
            <person name="Stenlid J."/>
            <person name="Sun H."/>
            <person name="Sun S."/>
            <person name="Syed K."/>
            <person name="Tsang A."/>
            <person name="Wiebenga A."/>
            <person name="Young D."/>
            <person name="Pisabarro A."/>
            <person name="Eastwood D.C."/>
            <person name="Martin F."/>
            <person name="Cullen D."/>
            <person name="Grigoriev I.V."/>
            <person name="Hibbett D.S."/>
        </authorList>
    </citation>
    <scope>NUCLEOTIDE SEQUENCE [LARGE SCALE GENOMIC DNA]</scope>
    <source>
        <strain evidence="2 3">MD-104</strain>
    </source>
</reference>
<gene>
    <name evidence="2" type="ORF">WOLCODRAFT_83725</name>
</gene>
<name>A0A2H3J4C3_WOLCO</name>
<feature type="region of interest" description="Disordered" evidence="1">
    <location>
        <begin position="1"/>
        <end position="35"/>
    </location>
</feature>
<organism evidence="2 3">
    <name type="scientific">Wolfiporia cocos (strain MD-104)</name>
    <name type="common">Brown rot fungus</name>
    <dbReference type="NCBI Taxonomy" id="742152"/>
    <lineage>
        <taxon>Eukaryota</taxon>
        <taxon>Fungi</taxon>
        <taxon>Dikarya</taxon>
        <taxon>Basidiomycota</taxon>
        <taxon>Agaricomycotina</taxon>
        <taxon>Agaricomycetes</taxon>
        <taxon>Polyporales</taxon>
        <taxon>Phaeolaceae</taxon>
        <taxon>Wolfiporia</taxon>
    </lineage>
</organism>
<dbReference type="AlphaFoldDB" id="A0A2H3J4C3"/>
<feature type="compositionally biased region" description="Polar residues" evidence="1">
    <location>
        <begin position="11"/>
        <end position="25"/>
    </location>
</feature>
<protein>
    <submittedName>
        <fullName evidence="2">Uncharacterized protein</fullName>
    </submittedName>
</protein>
<feature type="region of interest" description="Disordered" evidence="1">
    <location>
        <begin position="50"/>
        <end position="72"/>
    </location>
</feature>
<feature type="compositionally biased region" description="Gly residues" evidence="1">
    <location>
        <begin position="1"/>
        <end position="10"/>
    </location>
</feature>
<dbReference type="OMA" id="QGTNAQM"/>
<dbReference type="EMBL" id="KB467909">
    <property type="protein sequence ID" value="PCH37102.1"/>
    <property type="molecule type" value="Genomic_DNA"/>
</dbReference>
<proteinExistence type="predicted"/>
<dbReference type="OrthoDB" id="3050608at2759"/>